<keyword evidence="8" id="KW-1185">Reference proteome</keyword>
<feature type="chain" id="PRO_5046295844" description="Hemolysin activator protein" evidence="4">
    <location>
        <begin position="44"/>
        <end position="693"/>
    </location>
</feature>
<keyword evidence="2" id="KW-0812">Transmembrane</keyword>
<evidence type="ECO:0000256" key="3">
    <source>
        <dbReference type="ARBA" id="ARBA00023237"/>
    </source>
</evidence>
<evidence type="ECO:0000313" key="7">
    <source>
        <dbReference type="EMBL" id="GAA0264069.1"/>
    </source>
</evidence>
<reference evidence="8" key="1">
    <citation type="journal article" date="2019" name="Int. J. Syst. Evol. Microbiol.">
        <title>The Global Catalogue of Microorganisms (GCM) 10K type strain sequencing project: providing services to taxonomists for standard genome sequencing and annotation.</title>
        <authorList>
            <consortium name="The Broad Institute Genomics Platform"/>
            <consortium name="The Broad Institute Genome Sequencing Center for Infectious Disease"/>
            <person name="Wu L."/>
            <person name="Ma J."/>
        </authorList>
    </citation>
    <scope>NUCLEOTIDE SEQUENCE [LARGE SCALE GENOMIC DNA]</scope>
    <source>
        <strain evidence="8">JCM 16242</strain>
    </source>
</reference>
<dbReference type="InterPro" id="IPR013686">
    <property type="entry name" value="Polypept-transport_assoc_ShlB"/>
</dbReference>
<dbReference type="Gene3D" id="3.10.20.310">
    <property type="entry name" value="membrane protein fhac"/>
    <property type="match status" value="1"/>
</dbReference>
<evidence type="ECO:0000259" key="6">
    <source>
        <dbReference type="Pfam" id="PF08479"/>
    </source>
</evidence>
<sequence length="693" mass="73996">MYHEGMAVSGHQAARINDYKGNVVRIACLAGALALALSGTVRAQDTAPPVTAPQDGAGAASPDMAAPQILVSGIAPGDAAAAAAAQQAIDTEYRNALAAAGATTLNPAQWQMVADKVTAVLQQAGHPGARAYLASQLVAFRPHAPAAAAQTAPTAAPPADKVVPPVRERDTDAAMSQRIAVRGFRVQGVGSHPDNEITPASIQALADAQFKALGGGEGAPAQLDFTQLQEVADKITARYRSAGFIVATAFLPAQTVGDDQLIEIRVLEGTIGKIIVKGAKRYRPGVIAAPAEKLRGKPLLKSAVDTALLYDRDLPGVSVTSTFQPGAQTGETDLVMVAREAKRPFTFTTGANNYGNELTGRYRAQLGATWLSPLGIGDSLAANVDYAFNPRNNVYGSLVYRAPTVVVPGLSAVVGATRSAMQINTGSFTALGVKGPSSLYFGGADWAFVNTDTLKLQGTLRYIKEQSRLSSVGMTLSDERFDVAELGFGMNHTDQRFHGIDLLQLAVRKSVKDRSRQPDLVSPDHASSFLSARLSYTRLQFLTDRQRLYFKLAGQFSNDALIPLEQFGLGGPDSVRAYPISEGLADRGYFSSLEYHVDAPGFGDKVSPFYGRPWRELLEFEAFVDYGKGYPAGANRHNNTRSVTLNGVGAGLIFRLPQFHQFEFHLDGSVPTSRQRASDDNGYHIYSRFGFTF</sequence>
<evidence type="ECO:0000313" key="8">
    <source>
        <dbReference type="Proteomes" id="UP001500657"/>
    </source>
</evidence>
<keyword evidence="4" id="KW-0732">Signal</keyword>
<evidence type="ECO:0008006" key="9">
    <source>
        <dbReference type="Google" id="ProtNLM"/>
    </source>
</evidence>
<name>A0ABP3EI09_9GAMM</name>
<keyword evidence="1" id="KW-1134">Transmembrane beta strand</keyword>
<feature type="signal peptide" evidence="4">
    <location>
        <begin position="1"/>
        <end position="43"/>
    </location>
</feature>
<dbReference type="PANTHER" id="PTHR34597">
    <property type="entry name" value="SLR1661 PROTEIN"/>
    <property type="match status" value="1"/>
</dbReference>
<evidence type="ECO:0000256" key="1">
    <source>
        <dbReference type="ARBA" id="ARBA00022452"/>
    </source>
</evidence>
<dbReference type="EMBL" id="BAAAFO010000006">
    <property type="protein sequence ID" value="GAA0264069.1"/>
    <property type="molecule type" value="Genomic_DNA"/>
</dbReference>
<evidence type="ECO:0000256" key="2">
    <source>
        <dbReference type="ARBA" id="ARBA00022692"/>
    </source>
</evidence>
<comment type="caution">
    <text evidence="7">The sequence shown here is derived from an EMBL/GenBank/DDBJ whole genome shotgun (WGS) entry which is preliminary data.</text>
</comment>
<feature type="domain" description="Haemolysin activator HlyB C-terminal" evidence="5">
    <location>
        <begin position="330"/>
        <end position="652"/>
    </location>
</feature>
<evidence type="ECO:0000256" key="4">
    <source>
        <dbReference type="SAM" id="SignalP"/>
    </source>
</evidence>
<keyword evidence="1" id="KW-0472">Membrane</keyword>
<accession>A0ABP3EI09</accession>
<organism evidence="7 8">
    <name type="scientific">Rhodanobacter caeni</name>
    <dbReference type="NCBI Taxonomy" id="657654"/>
    <lineage>
        <taxon>Bacteria</taxon>
        <taxon>Pseudomonadati</taxon>
        <taxon>Pseudomonadota</taxon>
        <taxon>Gammaproteobacteria</taxon>
        <taxon>Lysobacterales</taxon>
        <taxon>Rhodanobacteraceae</taxon>
        <taxon>Rhodanobacter</taxon>
    </lineage>
</organism>
<dbReference type="InterPro" id="IPR005565">
    <property type="entry name" value="Hemolysn_activator_HlyB_C"/>
</dbReference>
<keyword evidence="3" id="KW-0998">Cell outer membrane</keyword>
<feature type="domain" description="Polypeptide-transport-associated ShlB-type" evidence="6">
    <location>
        <begin position="219"/>
        <end position="269"/>
    </location>
</feature>
<dbReference type="Proteomes" id="UP001500657">
    <property type="component" value="Unassembled WGS sequence"/>
</dbReference>
<dbReference type="InterPro" id="IPR051544">
    <property type="entry name" value="TPS_OM_transporter"/>
</dbReference>
<dbReference type="Gene3D" id="2.40.160.50">
    <property type="entry name" value="membrane protein fhac: a member of the omp85/tpsb transporter family"/>
    <property type="match status" value="1"/>
</dbReference>
<dbReference type="Pfam" id="PF08479">
    <property type="entry name" value="POTRA_2"/>
    <property type="match status" value="1"/>
</dbReference>
<dbReference type="PANTHER" id="PTHR34597:SF1">
    <property type="entry name" value="HEME_HEMOPEXIN TRANSPORTER PROTEIN HUXB"/>
    <property type="match status" value="1"/>
</dbReference>
<protein>
    <recommendedName>
        <fullName evidence="9">Hemolysin activator protein</fullName>
    </recommendedName>
</protein>
<evidence type="ECO:0000259" key="5">
    <source>
        <dbReference type="Pfam" id="PF03865"/>
    </source>
</evidence>
<gene>
    <name evidence="7" type="ORF">GCM10009126_32210</name>
</gene>
<proteinExistence type="predicted"/>
<dbReference type="Pfam" id="PF03865">
    <property type="entry name" value="ShlB"/>
    <property type="match status" value="1"/>
</dbReference>